<dbReference type="CDD" id="cd16922">
    <property type="entry name" value="HATPase_EvgS-ArcB-TorS-like"/>
    <property type="match status" value="1"/>
</dbReference>
<dbReference type="Gene3D" id="3.40.50.2300">
    <property type="match status" value="1"/>
</dbReference>
<feature type="domain" description="Histidine kinase" evidence="15">
    <location>
        <begin position="587"/>
        <end position="801"/>
    </location>
</feature>
<evidence type="ECO:0000256" key="12">
    <source>
        <dbReference type="PROSITE-ProRule" id="PRU00169"/>
    </source>
</evidence>
<dbReference type="SUPFAM" id="SSF52172">
    <property type="entry name" value="CheY-like"/>
    <property type="match status" value="1"/>
</dbReference>
<dbReference type="InterPro" id="IPR035965">
    <property type="entry name" value="PAS-like_dom_sf"/>
</dbReference>
<keyword evidence="19" id="KW-1185">Reference proteome</keyword>
<keyword evidence="11 14" id="KW-0472">Membrane</keyword>
<dbReference type="InterPro" id="IPR011006">
    <property type="entry name" value="CheY-like_superfamily"/>
</dbReference>
<dbReference type="SUPFAM" id="SSF47384">
    <property type="entry name" value="Homodimeric domain of signal transducing histidine kinase"/>
    <property type="match status" value="1"/>
</dbReference>
<dbReference type="InterPro" id="IPR004358">
    <property type="entry name" value="Sig_transdc_His_kin-like_C"/>
</dbReference>
<feature type="transmembrane region" description="Helical" evidence="14">
    <location>
        <begin position="186"/>
        <end position="206"/>
    </location>
</feature>
<dbReference type="InterPro" id="IPR003594">
    <property type="entry name" value="HATPase_dom"/>
</dbReference>
<evidence type="ECO:0000313" key="18">
    <source>
        <dbReference type="EMBL" id="ALS75780.1"/>
    </source>
</evidence>
<dbReference type="GO" id="GO:0009927">
    <property type="term" value="F:histidine phosphotransfer kinase activity"/>
    <property type="evidence" value="ECO:0007669"/>
    <property type="project" value="TreeGrafter"/>
</dbReference>
<dbReference type="InterPro" id="IPR003660">
    <property type="entry name" value="HAMP_dom"/>
</dbReference>
<dbReference type="Proteomes" id="UP000067683">
    <property type="component" value="Chromosome"/>
</dbReference>
<organism evidence="18 19">
    <name type="scientific">Planococcus rifietoensis</name>
    <dbReference type="NCBI Taxonomy" id="200991"/>
    <lineage>
        <taxon>Bacteria</taxon>
        <taxon>Bacillati</taxon>
        <taxon>Bacillota</taxon>
        <taxon>Bacilli</taxon>
        <taxon>Bacillales</taxon>
        <taxon>Caryophanaceae</taxon>
        <taxon>Planococcus</taxon>
    </lineage>
</organism>
<evidence type="ECO:0000256" key="8">
    <source>
        <dbReference type="ARBA" id="ARBA00022777"/>
    </source>
</evidence>
<keyword evidence="6" id="KW-0808">Transferase</keyword>
<dbReference type="SUPFAM" id="SSF55785">
    <property type="entry name" value="PYP-like sensor domain (PAS domain)"/>
    <property type="match status" value="1"/>
</dbReference>
<keyword evidence="13" id="KW-0175">Coiled coil</keyword>
<evidence type="ECO:0000256" key="10">
    <source>
        <dbReference type="ARBA" id="ARBA00023012"/>
    </source>
</evidence>
<feature type="modified residue" description="4-aspartylphosphate" evidence="12">
    <location>
        <position position="866"/>
    </location>
</feature>
<reference evidence="18" key="1">
    <citation type="submission" date="2016-01" db="EMBL/GenBank/DDBJ databases">
        <title>Complete genome of Planococcus rifietoensis type strain M8.</title>
        <authorList>
            <person name="See-Too W.S."/>
        </authorList>
    </citation>
    <scope>NUCLEOTIDE SEQUENCE [LARGE SCALE GENOMIC DNA]</scope>
    <source>
        <strain evidence="18">M8</strain>
    </source>
</reference>
<keyword evidence="10" id="KW-0902">Two-component regulatory system</keyword>
<dbReference type="PRINTS" id="PR00344">
    <property type="entry name" value="BCTRLSENSOR"/>
</dbReference>
<dbReference type="PROSITE" id="PS50110">
    <property type="entry name" value="RESPONSE_REGULATORY"/>
    <property type="match status" value="1"/>
</dbReference>
<evidence type="ECO:0000256" key="14">
    <source>
        <dbReference type="SAM" id="Phobius"/>
    </source>
</evidence>
<evidence type="ECO:0000256" key="9">
    <source>
        <dbReference type="ARBA" id="ARBA00022840"/>
    </source>
</evidence>
<dbReference type="GO" id="GO:0005524">
    <property type="term" value="F:ATP binding"/>
    <property type="evidence" value="ECO:0007669"/>
    <property type="project" value="UniProtKB-KW"/>
</dbReference>
<dbReference type="Pfam" id="PF02518">
    <property type="entry name" value="HATPase_c"/>
    <property type="match status" value="1"/>
</dbReference>
<evidence type="ECO:0000256" key="2">
    <source>
        <dbReference type="ARBA" id="ARBA00004651"/>
    </source>
</evidence>
<evidence type="ECO:0000256" key="7">
    <source>
        <dbReference type="ARBA" id="ARBA00022741"/>
    </source>
</evidence>
<dbReference type="CDD" id="cd00082">
    <property type="entry name" value="HisKA"/>
    <property type="match status" value="1"/>
</dbReference>
<feature type="transmembrane region" description="Helical" evidence="14">
    <location>
        <begin position="12"/>
        <end position="35"/>
    </location>
</feature>
<comment type="catalytic activity">
    <reaction evidence="1">
        <text>ATP + protein L-histidine = ADP + protein N-phospho-L-histidine.</text>
        <dbReference type="EC" id="2.7.13.3"/>
    </reaction>
</comment>
<dbReference type="AlphaFoldDB" id="A0A0U2Z933"/>
<dbReference type="PANTHER" id="PTHR43047">
    <property type="entry name" value="TWO-COMPONENT HISTIDINE PROTEIN KINASE"/>
    <property type="match status" value="1"/>
</dbReference>
<keyword evidence="14" id="KW-0812">Transmembrane</keyword>
<dbReference type="SUPFAM" id="SSF55874">
    <property type="entry name" value="ATPase domain of HSP90 chaperone/DNA topoisomerase II/histidine kinase"/>
    <property type="match status" value="1"/>
</dbReference>
<dbReference type="EC" id="2.7.13.3" evidence="3"/>
<keyword evidence="5 12" id="KW-0597">Phosphoprotein</keyword>
<feature type="domain" description="HAMP" evidence="17">
    <location>
        <begin position="210"/>
        <end position="262"/>
    </location>
</feature>
<dbReference type="Pfam" id="PF00512">
    <property type="entry name" value="HisKA"/>
    <property type="match status" value="1"/>
</dbReference>
<evidence type="ECO:0000259" key="17">
    <source>
        <dbReference type="PROSITE" id="PS50885"/>
    </source>
</evidence>
<keyword evidence="9" id="KW-0067">ATP-binding</keyword>
<dbReference type="SMART" id="SM00388">
    <property type="entry name" value="HisKA"/>
    <property type="match status" value="1"/>
</dbReference>
<keyword evidence="8 18" id="KW-0418">Kinase</keyword>
<evidence type="ECO:0000259" key="16">
    <source>
        <dbReference type="PROSITE" id="PS50110"/>
    </source>
</evidence>
<keyword evidence="7" id="KW-0547">Nucleotide-binding</keyword>
<keyword evidence="14" id="KW-1133">Transmembrane helix</keyword>
<dbReference type="Gene3D" id="6.10.340.10">
    <property type="match status" value="1"/>
</dbReference>
<dbReference type="Gene3D" id="1.10.287.130">
    <property type="match status" value="1"/>
</dbReference>
<dbReference type="InterPro" id="IPR036097">
    <property type="entry name" value="HisK_dim/P_sf"/>
</dbReference>
<feature type="domain" description="Response regulatory" evidence="16">
    <location>
        <begin position="817"/>
        <end position="932"/>
    </location>
</feature>
<dbReference type="FunFam" id="1.10.287.130:FF:000001">
    <property type="entry name" value="Two-component sensor histidine kinase"/>
    <property type="match status" value="1"/>
</dbReference>
<feature type="coiled-coil region" evidence="13">
    <location>
        <begin position="261"/>
        <end position="298"/>
    </location>
</feature>
<dbReference type="SMART" id="SM00387">
    <property type="entry name" value="HATPase_c"/>
    <property type="match status" value="1"/>
</dbReference>
<protein>
    <recommendedName>
        <fullName evidence="3">histidine kinase</fullName>
        <ecNumber evidence="3">2.7.13.3</ecNumber>
    </recommendedName>
</protein>
<evidence type="ECO:0000256" key="4">
    <source>
        <dbReference type="ARBA" id="ARBA00022475"/>
    </source>
</evidence>
<evidence type="ECO:0000256" key="5">
    <source>
        <dbReference type="ARBA" id="ARBA00022553"/>
    </source>
</evidence>
<evidence type="ECO:0000259" key="15">
    <source>
        <dbReference type="PROSITE" id="PS50109"/>
    </source>
</evidence>
<accession>A0A0U2Z933</accession>
<sequence length="954" mass="108377">MHKSSEKGIRHKYLRLTLSSLLICSLLIAGIYFYMNKQQQDRQAEYDLLAEKQETLQGLSESLNQLFFRTRGYYAFQNQEELRLAYVELEILKSAIERLESLSITSEEQQEISDLSTFIATFEQQVFPNALEAVQNDDYQALRNLSNDGTNAAVNEFVAFADEYKTASEAELEQMNEDMIRQSENFSFALILLFILLFITTALIIYRAMNDIVKPLEGMRESIEGFGNGEQMSYTPIERKDEIGLLSMTFYRMMNTIRENQEDLTAQNQALLVNKGQLQEKQTELQEALEETGKTKDRLIRFNDLNHILSFTLDKQKLINATLKYFTDTYEIDTGVLWLPGSGEYALKGFTENMFEQFQEQQIPYLSARLKEDESFTVTREALEQKGFVDGPVYIHDLYASVKNEQNEGIALIGLSRVGRAFSKEEEADIDGLLKRIHLAIDRIQLYDAAIHERTLNERIVNNINEGIQFIAKNGSMVQRNETMCTMLSCGNAPLDAVITQDVWIHRMAEQTTDPQAMVDFLSACIHEKESEAKTFQYTVKAPYERVIDVYSTPVIVDGERTGTIFVHRDITREHEVDKMKSELVSTVSHELRTPLSSVLGFTELLLNKELKPDKQVRYLKTIYKEAMRLTNLINDFLDLQRMESGDQVYRMDKLSMNELVIEAAEKFRTQSTHSVVLVDDASDVKVEGDRERLAQVLMNLVGNAIKFSPEGGNVTICMKNHANSLRVSIQDEGIGIPAEDIPKLFSKFQRIDNSSRRKIGGTGLGLAICQEIIVKHDGKIWIESQEGHGTTIHFELPLVSGMQEYVPQDGAEENPPVMIVEDDMSLALLLSEELKLNGFKVIYHTSPREAFKEAKRTPLVGAVVDIMLGEELSGWDLVDMMKEDPATQNIPIVISSALDPSTDANKISKINHYLTKPYAPVNLSKVMKNLQNGQEQNGVIFYATYGLDDEPES</sequence>
<dbReference type="SUPFAM" id="SSF158472">
    <property type="entry name" value="HAMP domain-like"/>
    <property type="match status" value="1"/>
</dbReference>
<dbReference type="KEGG" id="prt:AUC31_11485"/>
<dbReference type="Gene3D" id="3.30.565.10">
    <property type="entry name" value="Histidine kinase-like ATPase, C-terminal domain"/>
    <property type="match status" value="1"/>
</dbReference>
<dbReference type="GO" id="GO:0005886">
    <property type="term" value="C:plasma membrane"/>
    <property type="evidence" value="ECO:0007669"/>
    <property type="project" value="UniProtKB-SubCell"/>
</dbReference>
<dbReference type="InterPro" id="IPR036890">
    <property type="entry name" value="HATPase_C_sf"/>
</dbReference>
<name>A0A0U2Z933_9BACL</name>
<dbReference type="SMART" id="SM00448">
    <property type="entry name" value="REC"/>
    <property type="match status" value="1"/>
</dbReference>
<dbReference type="RefSeq" id="WP_058382483.1">
    <property type="nucleotide sequence ID" value="NZ_CP013659.2"/>
</dbReference>
<dbReference type="InterPro" id="IPR005467">
    <property type="entry name" value="His_kinase_dom"/>
</dbReference>
<dbReference type="PANTHER" id="PTHR43047:SF72">
    <property type="entry name" value="OSMOSENSING HISTIDINE PROTEIN KINASE SLN1"/>
    <property type="match status" value="1"/>
</dbReference>
<dbReference type="PROSITE" id="PS50109">
    <property type="entry name" value="HIS_KIN"/>
    <property type="match status" value="1"/>
</dbReference>
<evidence type="ECO:0000256" key="13">
    <source>
        <dbReference type="SAM" id="Coils"/>
    </source>
</evidence>
<dbReference type="FunFam" id="3.30.565.10:FF:000006">
    <property type="entry name" value="Sensor histidine kinase WalK"/>
    <property type="match status" value="1"/>
</dbReference>
<dbReference type="Pfam" id="PF00072">
    <property type="entry name" value="Response_reg"/>
    <property type="match status" value="1"/>
</dbReference>
<evidence type="ECO:0000313" key="19">
    <source>
        <dbReference type="Proteomes" id="UP000067683"/>
    </source>
</evidence>
<evidence type="ECO:0000256" key="1">
    <source>
        <dbReference type="ARBA" id="ARBA00000085"/>
    </source>
</evidence>
<dbReference type="GO" id="GO:0000155">
    <property type="term" value="F:phosphorelay sensor kinase activity"/>
    <property type="evidence" value="ECO:0007669"/>
    <property type="project" value="InterPro"/>
</dbReference>
<dbReference type="Gene3D" id="3.30.450.20">
    <property type="entry name" value="PAS domain"/>
    <property type="match status" value="1"/>
</dbReference>
<dbReference type="STRING" id="200991.AUC31_11485"/>
<evidence type="ECO:0000256" key="6">
    <source>
        <dbReference type="ARBA" id="ARBA00022679"/>
    </source>
</evidence>
<evidence type="ECO:0000256" key="11">
    <source>
        <dbReference type="ARBA" id="ARBA00023136"/>
    </source>
</evidence>
<dbReference type="InterPro" id="IPR003661">
    <property type="entry name" value="HisK_dim/P_dom"/>
</dbReference>
<comment type="subcellular location">
    <subcellularLocation>
        <location evidence="2">Cell membrane</location>
        <topology evidence="2">Multi-pass membrane protein</topology>
    </subcellularLocation>
</comment>
<proteinExistence type="predicted"/>
<keyword evidence="4" id="KW-1003">Cell membrane</keyword>
<dbReference type="EMBL" id="CP013659">
    <property type="protein sequence ID" value="ALS75780.1"/>
    <property type="molecule type" value="Genomic_DNA"/>
</dbReference>
<dbReference type="OrthoDB" id="9813151at2"/>
<evidence type="ECO:0000256" key="3">
    <source>
        <dbReference type="ARBA" id="ARBA00012438"/>
    </source>
</evidence>
<dbReference type="InterPro" id="IPR001789">
    <property type="entry name" value="Sig_transdc_resp-reg_receiver"/>
</dbReference>
<gene>
    <name evidence="18" type="ORF">AUC31_11485</name>
</gene>
<dbReference type="PROSITE" id="PS50885">
    <property type="entry name" value="HAMP"/>
    <property type="match status" value="1"/>
</dbReference>